<comment type="caution">
    <text evidence="5">The sequence shown here is derived from an EMBL/GenBank/DDBJ whole genome shotgun (WGS) entry which is preliminary data.</text>
</comment>
<proteinExistence type="predicted"/>
<evidence type="ECO:0008006" key="7">
    <source>
        <dbReference type="Google" id="ProtNLM"/>
    </source>
</evidence>
<keyword evidence="3" id="KW-0143">Chaperone</keyword>
<dbReference type="RefSeq" id="WP_238184348.1">
    <property type="nucleotide sequence ID" value="NZ_BPRB01000244.1"/>
</dbReference>
<dbReference type="Gene3D" id="1.10.890.10">
    <property type="entry name" value="HNS-dependent expression A"/>
    <property type="match status" value="1"/>
</dbReference>
<reference evidence="5" key="2">
    <citation type="submission" date="2021-08" db="EMBL/GenBank/DDBJ databases">
        <authorList>
            <person name="Tani A."/>
            <person name="Ola A."/>
            <person name="Ogura Y."/>
            <person name="Katsura K."/>
            <person name="Hayashi T."/>
        </authorList>
    </citation>
    <scope>NUCLEOTIDE SEQUENCE</scope>
    <source>
        <strain evidence="5">DSM 23632</strain>
    </source>
</reference>
<dbReference type="EMBL" id="BPRB01000244">
    <property type="protein sequence ID" value="GJE61791.1"/>
    <property type="molecule type" value="Genomic_DNA"/>
</dbReference>
<accession>A0ABQ4U4U8</accession>
<organism evidence="5 6">
    <name type="scientific">Methylobacterium trifolii</name>
    <dbReference type="NCBI Taxonomy" id="1003092"/>
    <lineage>
        <taxon>Bacteria</taxon>
        <taxon>Pseudomonadati</taxon>
        <taxon>Pseudomonadota</taxon>
        <taxon>Alphaproteobacteria</taxon>
        <taxon>Hyphomicrobiales</taxon>
        <taxon>Methylobacteriaceae</taxon>
        <taxon>Methylobacterium</taxon>
    </lineage>
</organism>
<feature type="signal peptide" evidence="4">
    <location>
        <begin position="1"/>
        <end position="18"/>
    </location>
</feature>
<evidence type="ECO:0000256" key="1">
    <source>
        <dbReference type="ARBA" id="ARBA00022729"/>
    </source>
</evidence>
<feature type="chain" id="PRO_5046145447" description="Acid stress chaperone HdeB" evidence="4">
    <location>
        <begin position="19"/>
        <end position="93"/>
    </location>
</feature>
<protein>
    <recommendedName>
        <fullName evidence="7">Acid stress chaperone HdeB</fullName>
    </recommendedName>
</protein>
<evidence type="ECO:0000256" key="3">
    <source>
        <dbReference type="ARBA" id="ARBA00023186"/>
    </source>
</evidence>
<dbReference type="Pfam" id="PF06411">
    <property type="entry name" value="HdeA"/>
    <property type="match status" value="1"/>
</dbReference>
<keyword evidence="2" id="KW-0574">Periplasm</keyword>
<keyword evidence="1 4" id="KW-0732">Signal</keyword>
<dbReference type="InterPro" id="IPR038303">
    <property type="entry name" value="HdeA/HdeB_sf"/>
</dbReference>
<gene>
    <name evidence="5" type="ORF">MPOCJGCO_3917</name>
</gene>
<dbReference type="Proteomes" id="UP001055057">
    <property type="component" value="Unassembled WGS sequence"/>
</dbReference>
<dbReference type="InterPro" id="IPR010486">
    <property type="entry name" value="HNS-dep_expression_A/B"/>
</dbReference>
<evidence type="ECO:0000256" key="4">
    <source>
        <dbReference type="SAM" id="SignalP"/>
    </source>
</evidence>
<evidence type="ECO:0000313" key="5">
    <source>
        <dbReference type="EMBL" id="GJE61791.1"/>
    </source>
</evidence>
<evidence type="ECO:0000256" key="2">
    <source>
        <dbReference type="ARBA" id="ARBA00022764"/>
    </source>
</evidence>
<name>A0ABQ4U4U8_9HYPH</name>
<evidence type="ECO:0000313" key="6">
    <source>
        <dbReference type="Proteomes" id="UP001055057"/>
    </source>
</evidence>
<reference evidence="5" key="1">
    <citation type="journal article" date="2021" name="Front. Microbiol.">
        <title>Comprehensive Comparative Genomics and Phenotyping of Methylobacterium Species.</title>
        <authorList>
            <person name="Alessa O."/>
            <person name="Ogura Y."/>
            <person name="Fujitani Y."/>
            <person name="Takami H."/>
            <person name="Hayashi T."/>
            <person name="Sahin N."/>
            <person name="Tani A."/>
        </authorList>
    </citation>
    <scope>NUCLEOTIDE SEQUENCE</scope>
    <source>
        <strain evidence="5">DSM 23632</strain>
    </source>
</reference>
<keyword evidence="6" id="KW-1185">Reference proteome</keyword>
<sequence length="93" mass="10242">MKRLIVVCVLCLASPALAERIDFSTTKCKQFLASDKQEIATTLAWLDAYYKAENDPPILDTDKLVTNAKTLAEYCSANPEIGLITATDKLFGK</sequence>